<organism evidence="3 4">
    <name type="scientific">Sarocladium strictum</name>
    <name type="common">Black bundle disease fungus</name>
    <name type="synonym">Acremonium strictum</name>
    <dbReference type="NCBI Taxonomy" id="5046"/>
    <lineage>
        <taxon>Eukaryota</taxon>
        <taxon>Fungi</taxon>
        <taxon>Dikarya</taxon>
        <taxon>Ascomycota</taxon>
        <taxon>Pezizomycotina</taxon>
        <taxon>Sordariomycetes</taxon>
        <taxon>Hypocreomycetidae</taxon>
        <taxon>Hypocreales</taxon>
        <taxon>Sarocladiaceae</taxon>
        <taxon>Sarocladium</taxon>
    </lineage>
</organism>
<dbReference type="Proteomes" id="UP001175261">
    <property type="component" value="Unassembled WGS sequence"/>
</dbReference>
<evidence type="ECO:0000313" key="4">
    <source>
        <dbReference type="Proteomes" id="UP001175261"/>
    </source>
</evidence>
<keyword evidence="2" id="KW-0812">Transmembrane</keyword>
<name>A0AA39GHQ8_SARSR</name>
<comment type="caution">
    <text evidence="3">The sequence shown here is derived from an EMBL/GenBank/DDBJ whole genome shotgun (WGS) entry which is preliminary data.</text>
</comment>
<dbReference type="EMBL" id="JAPDFR010000004">
    <property type="protein sequence ID" value="KAK0386893.1"/>
    <property type="molecule type" value="Genomic_DNA"/>
</dbReference>
<keyword evidence="4" id="KW-1185">Reference proteome</keyword>
<feature type="region of interest" description="Disordered" evidence="1">
    <location>
        <begin position="179"/>
        <end position="203"/>
    </location>
</feature>
<feature type="transmembrane region" description="Helical" evidence="2">
    <location>
        <begin position="239"/>
        <end position="258"/>
    </location>
</feature>
<feature type="compositionally biased region" description="Basic and acidic residues" evidence="1">
    <location>
        <begin position="190"/>
        <end position="203"/>
    </location>
</feature>
<feature type="transmembrane region" description="Helical" evidence="2">
    <location>
        <begin position="208"/>
        <end position="227"/>
    </location>
</feature>
<keyword evidence="2" id="KW-1133">Transmembrane helix</keyword>
<reference evidence="3" key="1">
    <citation type="submission" date="2022-10" db="EMBL/GenBank/DDBJ databases">
        <title>Determination and structural analysis of whole genome sequence of Sarocladium strictum F4-1.</title>
        <authorList>
            <person name="Hu L."/>
            <person name="Jiang Y."/>
        </authorList>
    </citation>
    <scope>NUCLEOTIDE SEQUENCE</scope>
    <source>
        <strain evidence="3">F4-1</strain>
    </source>
</reference>
<evidence type="ECO:0000313" key="3">
    <source>
        <dbReference type="EMBL" id="KAK0386893.1"/>
    </source>
</evidence>
<sequence>MAELVGVDGRFLDGDAGRGRRGGVWWEDVAGRVGVWVGGRMPVVLVDERRTTSVVKELRTRADEVLRHVPRSWRVEDVSKAERTHLDVDGLEEGLVEMMAMGVDLHDALGDLIYERWVDYVLSTEARQTRQDWAGVLHALEKNAETTRRRNGSTLRSSITYTHWTDLTTRTALRHLLDSSAATSSPSSTPDHEEPPGKTANERSLDRVTYLGGLLLPMTVVSSILAIEGPYGPTGSSFWVFWLASGISSLVAVMVIYVDQVRRVDVWFEMDDGVVDAEGARGRREMEEEKKRWRRGELGWKGAVKRVSGMERWWPSEGVRFQRPVVFERVVIDV</sequence>
<gene>
    <name evidence="3" type="ORF">NLU13_5206</name>
</gene>
<accession>A0AA39GHQ8</accession>
<dbReference type="AlphaFoldDB" id="A0AA39GHQ8"/>
<evidence type="ECO:0000256" key="2">
    <source>
        <dbReference type="SAM" id="Phobius"/>
    </source>
</evidence>
<feature type="compositionally biased region" description="Low complexity" evidence="1">
    <location>
        <begin position="179"/>
        <end position="189"/>
    </location>
</feature>
<protein>
    <submittedName>
        <fullName evidence="3">Uncharacterized protein</fullName>
    </submittedName>
</protein>
<evidence type="ECO:0000256" key="1">
    <source>
        <dbReference type="SAM" id="MobiDB-lite"/>
    </source>
</evidence>
<keyword evidence="2" id="KW-0472">Membrane</keyword>
<proteinExistence type="predicted"/>